<sequence>MDEFKFKVQIQDGLETSITNDVSEVKFGDGYEQVVEKGINSETKTIQLGQIGTIEQMSPILDFVRDHVTKAFIWRNQFNELGTYRVEKDSIKYSMVGGNVKLNFTFKEAHHV</sequence>
<accession>A0ABV6CBU2</accession>
<keyword evidence="2" id="KW-1185">Reference proteome</keyword>
<dbReference type="RefSeq" id="WP_385876115.1">
    <property type="nucleotide sequence ID" value="NZ_JBHLXE010000027.1"/>
</dbReference>
<comment type="caution">
    <text evidence="1">The sequence shown here is derived from an EMBL/GenBank/DDBJ whole genome shotgun (WGS) entry which is preliminary data.</text>
</comment>
<organism evidence="1 2">
    <name type="scientific">Thorsellia kenyensis</name>
    <dbReference type="NCBI Taxonomy" id="1549888"/>
    <lineage>
        <taxon>Bacteria</taxon>
        <taxon>Pseudomonadati</taxon>
        <taxon>Pseudomonadota</taxon>
        <taxon>Gammaproteobacteria</taxon>
        <taxon>Enterobacterales</taxon>
        <taxon>Thorselliaceae</taxon>
        <taxon>Thorsellia</taxon>
    </lineage>
</organism>
<dbReference type="Pfam" id="PF05939">
    <property type="entry name" value="Phage_min_tail"/>
    <property type="match status" value="1"/>
</dbReference>
<evidence type="ECO:0000313" key="2">
    <source>
        <dbReference type="Proteomes" id="UP001589758"/>
    </source>
</evidence>
<gene>
    <name evidence="1" type="ORF">ACFFIT_02745</name>
</gene>
<protein>
    <submittedName>
        <fullName evidence="1">Phage tail protein</fullName>
    </submittedName>
</protein>
<proteinExistence type="predicted"/>
<dbReference type="EMBL" id="JBHLXE010000027">
    <property type="protein sequence ID" value="MFC0179021.1"/>
    <property type="molecule type" value="Genomic_DNA"/>
</dbReference>
<dbReference type="InterPro" id="IPR010265">
    <property type="entry name" value="Phage_lambda_TipM"/>
</dbReference>
<reference evidence="1 2" key="1">
    <citation type="submission" date="2024-09" db="EMBL/GenBank/DDBJ databases">
        <authorList>
            <person name="Sun Q."/>
            <person name="Mori K."/>
        </authorList>
    </citation>
    <scope>NUCLEOTIDE SEQUENCE [LARGE SCALE GENOMIC DNA]</scope>
    <source>
        <strain evidence="1 2">CCM 8545</strain>
    </source>
</reference>
<evidence type="ECO:0000313" key="1">
    <source>
        <dbReference type="EMBL" id="MFC0179021.1"/>
    </source>
</evidence>
<dbReference type="Proteomes" id="UP001589758">
    <property type="component" value="Unassembled WGS sequence"/>
</dbReference>
<name>A0ABV6CBU2_9GAMM</name>